<comment type="caution">
    <text evidence="7">The sequence shown here is derived from an EMBL/GenBank/DDBJ whole genome shotgun (WGS) entry which is preliminary data.</text>
</comment>
<proteinExistence type="inferred from homology"/>
<dbReference type="InterPro" id="IPR019405">
    <property type="entry name" value="Lactonase_7-beta_prop"/>
</dbReference>
<feature type="compositionally biased region" description="Pro residues" evidence="6">
    <location>
        <begin position="412"/>
        <end position="426"/>
    </location>
</feature>
<dbReference type="InterPro" id="IPR018181">
    <property type="entry name" value="Heat_shock_70_CS"/>
</dbReference>
<dbReference type="SUPFAM" id="SSF51004">
    <property type="entry name" value="C-terminal (heme d1) domain of cytochrome cd1-nitrite reductase"/>
    <property type="match status" value="1"/>
</dbReference>
<protein>
    <recommendedName>
        <fullName evidence="9">YVTN family beta-propeller protein</fullName>
    </recommendedName>
</protein>
<feature type="compositionally biased region" description="Low complexity" evidence="6">
    <location>
        <begin position="427"/>
        <end position="442"/>
    </location>
</feature>
<dbReference type="PROSITE" id="PS01036">
    <property type="entry name" value="HSP70_3"/>
    <property type="match status" value="1"/>
</dbReference>
<dbReference type="GO" id="GO:0140662">
    <property type="term" value="F:ATP-dependent protein folding chaperone"/>
    <property type="evidence" value="ECO:0007669"/>
    <property type="project" value="InterPro"/>
</dbReference>
<dbReference type="PRINTS" id="PR00301">
    <property type="entry name" value="HEATSHOCK70"/>
</dbReference>
<dbReference type="SUPFAM" id="SSF50974">
    <property type="entry name" value="Nitrous oxide reductase, N-terminal domain"/>
    <property type="match status" value="1"/>
</dbReference>
<dbReference type="Pfam" id="PF00012">
    <property type="entry name" value="HSP70"/>
    <property type="match status" value="2"/>
</dbReference>
<comment type="similarity">
    <text evidence="1">Belongs to the heat shock protein 70 family.</text>
</comment>
<evidence type="ECO:0000256" key="4">
    <source>
        <dbReference type="ARBA" id="ARBA00023016"/>
    </source>
</evidence>
<dbReference type="SUPFAM" id="SSF53067">
    <property type="entry name" value="Actin-like ATPase domain"/>
    <property type="match status" value="2"/>
</dbReference>
<evidence type="ECO:0000256" key="5">
    <source>
        <dbReference type="ARBA" id="ARBA00023186"/>
    </source>
</evidence>
<keyword evidence="8" id="KW-1185">Reference proteome</keyword>
<dbReference type="GO" id="GO:0005524">
    <property type="term" value="F:ATP binding"/>
    <property type="evidence" value="ECO:0007669"/>
    <property type="project" value="UniProtKB-KW"/>
</dbReference>
<dbReference type="InterPro" id="IPR051200">
    <property type="entry name" value="Host-pathogen_enzymatic-act"/>
</dbReference>
<dbReference type="RefSeq" id="WP_037050296.1">
    <property type="nucleotide sequence ID" value="NZ_BSFQ01000067.1"/>
</dbReference>
<dbReference type="PANTHER" id="PTHR47197:SF3">
    <property type="entry name" value="DIHYDRO-HEME D1 DEHYDROGENASE"/>
    <property type="match status" value="1"/>
</dbReference>
<dbReference type="Pfam" id="PF10282">
    <property type="entry name" value="Lactonase"/>
    <property type="match status" value="1"/>
</dbReference>
<dbReference type="PROSITE" id="PS00329">
    <property type="entry name" value="HSP70_2"/>
    <property type="match status" value="1"/>
</dbReference>
<accession>A0A9W6UGB9</accession>
<dbReference type="InterPro" id="IPR011048">
    <property type="entry name" value="Haem_d1_sf"/>
</dbReference>
<evidence type="ECO:0008006" key="9">
    <source>
        <dbReference type="Google" id="ProtNLM"/>
    </source>
</evidence>
<reference evidence="7" key="1">
    <citation type="journal article" date="2014" name="Int. J. Syst. Evol. Microbiol.">
        <title>Complete genome sequence of Corynebacterium casei LMG S-19264T (=DSM 44701T), isolated from a smear-ripened cheese.</title>
        <authorList>
            <consortium name="US DOE Joint Genome Institute (JGI-PGF)"/>
            <person name="Walter F."/>
            <person name="Albersmeier A."/>
            <person name="Kalinowski J."/>
            <person name="Ruckert C."/>
        </authorList>
    </citation>
    <scope>NUCLEOTIDE SEQUENCE</scope>
    <source>
        <strain evidence="7">VKM Ac-1069</strain>
    </source>
</reference>
<dbReference type="Gene3D" id="3.90.640.10">
    <property type="entry name" value="Actin, Chain A, domain 4"/>
    <property type="match status" value="1"/>
</dbReference>
<evidence type="ECO:0000256" key="2">
    <source>
        <dbReference type="ARBA" id="ARBA00022741"/>
    </source>
</evidence>
<feature type="compositionally biased region" description="Pro residues" evidence="6">
    <location>
        <begin position="501"/>
        <end position="511"/>
    </location>
</feature>
<dbReference type="InterPro" id="IPR011964">
    <property type="entry name" value="YVTN_b-propeller_repeat"/>
</dbReference>
<dbReference type="InterPro" id="IPR015943">
    <property type="entry name" value="WD40/YVTN_repeat-like_dom_sf"/>
</dbReference>
<evidence type="ECO:0000256" key="1">
    <source>
        <dbReference type="ARBA" id="ARBA00007381"/>
    </source>
</evidence>
<reference evidence="7" key="2">
    <citation type="submission" date="2023-01" db="EMBL/GenBank/DDBJ databases">
        <authorList>
            <person name="Sun Q."/>
            <person name="Evtushenko L."/>
        </authorList>
    </citation>
    <scope>NUCLEOTIDE SEQUENCE</scope>
    <source>
        <strain evidence="7">VKM Ac-1069</strain>
    </source>
</reference>
<dbReference type="InterPro" id="IPR043129">
    <property type="entry name" value="ATPase_NBD"/>
</dbReference>
<dbReference type="Gene3D" id="2.130.10.10">
    <property type="entry name" value="YVTN repeat-like/Quinoprotein amine dehydrogenase"/>
    <property type="match status" value="2"/>
</dbReference>
<evidence type="ECO:0000256" key="3">
    <source>
        <dbReference type="ARBA" id="ARBA00022840"/>
    </source>
</evidence>
<dbReference type="AlphaFoldDB" id="A0A9W6UGB9"/>
<keyword evidence="4" id="KW-0346">Stress response</keyword>
<gene>
    <name evidence="7" type="ORF">GCM10017577_72860</name>
</gene>
<evidence type="ECO:0000256" key="6">
    <source>
        <dbReference type="SAM" id="MobiDB-lite"/>
    </source>
</evidence>
<feature type="compositionally biased region" description="Pro residues" evidence="6">
    <location>
        <begin position="443"/>
        <end position="463"/>
    </location>
</feature>
<dbReference type="PANTHER" id="PTHR47197">
    <property type="entry name" value="PROTEIN NIRF"/>
    <property type="match status" value="1"/>
</dbReference>
<feature type="compositionally biased region" description="Gly residues" evidence="6">
    <location>
        <begin position="465"/>
        <end position="500"/>
    </location>
</feature>
<dbReference type="InterPro" id="IPR011045">
    <property type="entry name" value="N2O_reductase_N"/>
</dbReference>
<sequence>MSYSLGVDLGTTFVAAAVANASRVEMFTLGDRSVVTPAVVYLREDGTVVTGDAAGRRAVSNPDRVGREFKRRLGDPTPVMLGGAPHAVTALLASLLSDVVARVSATQGTAPDSMVLTHPANWGPFRRELFDEVPQLAGVAMPRMVTEPEAAAAHYASSRRLENGEIVAVYDLGGGTFDATVLRKRSEGIEILGSPEGIERLGGVDFDEAILAHVNYAAGGALSELDMSDPQTTVALARLRQDCVLAKEALSIDTETTIPVFLPHRHFDVRLTRAEFEDMIRAPIESTIGALNRTLRSAEVTPDELSAVLLVGGSSRIPLVARMVSEELGRPTVVDAHPKYAVALGAATLAGGPGAVAGSDGPAAPAAPPPTTAFPAVALGAAGGAAAGAAVASVPETPAPFSLPSGTGLPSFGPPTGTPSGTPTPAPAAAAAMAAPPVAAAAPPAPPAPTQRVAPPAPQPSGPLPYGGGPGGPGSPGGPGGPGGGGGGGGGGFGGGTPGGGAPPPGAPEPSEPSGGGRKALIVGLVVVLLLAAVGGVGWFAANQFGLLGGGTGNTGTSVAGGGSNEEIPPAADQTQPEIATSVPIPSLGSAIPVGKTPGYIALSPNGRLAYIANRNAGVVTVMDTSVDKVIATIPVQAGPPQYLAFAPDGKRVYVSIFNDQKTVNVVGVLDTTSNSITSTIPVGTRPFALAVTPDGSKLYVPNHDSGTVSVIDTATSTLVHDIKVAPNPHWVTFSPDGTKAYTANHESGVVSIINTADDTVLGEVKVQVSPHSLEVAPDNSVVANVNYDSDSVTAIDTNTDQVVATVPVGKKPQDIAWAPDGRFVYVTAVEGDNLTVINAETWTVTATLPTGDAPTSLAVTPDGKKAYVTNLNSGTLTEVNLTG</sequence>
<dbReference type="Gene3D" id="3.30.420.40">
    <property type="match status" value="2"/>
</dbReference>
<dbReference type="InterPro" id="IPR013126">
    <property type="entry name" value="Hsp_70_fam"/>
</dbReference>
<dbReference type="Proteomes" id="UP001143463">
    <property type="component" value="Unassembled WGS sequence"/>
</dbReference>
<keyword evidence="2" id="KW-0547">Nucleotide-binding</keyword>
<evidence type="ECO:0000313" key="7">
    <source>
        <dbReference type="EMBL" id="GLL16131.1"/>
    </source>
</evidence>
<keyword evidence="3" id="KW-0067">ATP-binding</keyword>
<dbReference type="EMBL" id="BSFQ01000067">
    <property type="protein sequence ID" value="GLL16131.1"/>
    <property type="molecule type" value="Genomic_DNA"/>
</dbReference>
<name>A0A9W6UGB9_9PSEU</name>
<keyword evidence="5" id="KW-0143">Chaperone</keyword>
<organism evidence="7 8">
    <name type="scientific">Pseudonocardia halophobica</name>
    <dbReference type="NCBI Taxonomy" id="29401"/>
    <lineage>
        <taxon>Bacteria</taxon>
        <taxon>Bacillati</taxon>
        <taxon>Actinomycetota</taxon>
        <taxon>Actinomycetes</taxon>
        <taxon>Pseudonocardiales</taxon>
        <taxon>Pseudonocardiaceae</taxon>
        <taxon>Pseudonocardia</taxon>
    </lineage>
</organism>
<feature type="region of interest" description="Disordered" evidence="6">
    <location>
        <begin position="401"/>
        <end position="516"/>
    </location>
</feature>
<dbReference type="NCBIfam" id="TIGR02276">
    <property type="entry name" value="beta_rpt_yvtn"/>
    <property type="match status" value="5"/>
</dbReference>
<dbReference type="FunFam" id="3.30.420.40:FF:000028">
    <property type="entry name" value="heat shock 70 kDa protein-like"/>
    <property type="match status" value="1"/>
</dbReference>
<evidence type="ECO:0000313" key="8">
    <source>
        <dbReference type="Proteomes" id="UP001143463"/>
    </source>
</evidence>